<dbReference type="EMBL" id="CP023482">
    <property type="protein sequence ID" value="ATH96729.1"/>
    <property type="molecule type" value="Genomic_DNA"/>
</dbReference>
<dbReference type="InterPro" id="IPR050765">
    <property type="entry name" value="Riboflavin_Biosynth_HTPR"/>
</dbReference>
<keyword evidence="6" id="KW-1185">Reference proteome</keyword>
<dbReference type="Pfam" id="PF01872">
    <property type="entry name" value="RibD_C"/>
    <property type="match status" value="1"/>
</dbReference>
<dbReference type="InterPro" id="IPR024072">
    <property type="entry name" value="DHFR-like_dom_sf"/>
</dbReference>
<dbReference type="InterPro" id="IPR002734">
    <property type="entry name" value="RibDG_C"/>
</dbReference>
<name>A0ABN5DRL4_9MICO</name>
<gene>
    <name evidence="5" type="ORF">COP05_06255</name>
</gene>
<reference evidence="5 6" key="1">
    <citation type="journal article" date="2016" name="Int. J. Syst. Evol. Microbiol.">
        <title>Dermabacter jinjuensis sp. nov., a novel species of the genus Dermabacter isolated from a clinical specimen.</title>
        <authorList>
            <person name="Park Y.K."/>
            <person name="Lee K.M."/>
            <person name="Lee W.K."/>
            <person name="Cho M.J."/>
            <person name="Lee H.S."/>
            <person name="Cho Y.G."/>
            <person name="Lee Y.C."/>
            <person name="Lee W.K."/>
            <person name="Seong W.K."/>
            <person name="Hwang K.J."/>
        </authorList>
    </citation>
    <scope>NUCLEOTIDE SEQUENCE [LARGE SCALE GENOMIC DNA]</scope>
    <source>
        <strain evidence="5 6">32T</strain>
    </source>
</reference>
<dbReference type="PANTHER" id="PTHR38011">
    <property type="entry name" value="DIHYDROFOLATE REDUCTASE FAMILY PROTEIN (AFU_ORTHOLOGUE AFUA_8G06820)"/>
    <property type="match status" value="1"/>
</dbReference>
<organism evidence="5 6">
    <name type="scientific">Dermabacter jinjuensis</name>
    <dbReference type="NCBI Taxonomy" id="1667168"/>
    <lineage>
        <taxon>Bacteria</taxon>
        <taxon>Bacillati</taxon>
        <taxon>Actinomycetota</taxon>
        <taxon>Actinomycetes</taxon>
        <taxon>Micrococcales</taxon>
        <taxon>Dermabacteraceae</taxon>
        <taxon>Dermabacter</taxon>
    </lineage>
</organism>
<dbReference type="Gene3D" id="3.40.430.10">
    <property type="entry name" value="Dihydrofolate Reductase, subunit A"/>
    <property type="match status" value="1"/>
</dbReference>
<dbReference type="SUPFAM" id="SSF53597">
    <property type="entry name" value="Dihydrofolate reductase-like"/>
    <property type="match status" value="1"/>
</dbReference>
<comment type="pathway">
    <text evidence="1">Cofactor biosynthesis; riboflavin biosynthesis.</text>
</comment>
<dbReference type="RefSeq" id="WP_096883011.1">
    <property type="nucleotide sequence ID" value="NZ_CP023482.1"/>
</dbReference>
<evidence type="ECO:0000313" key="5">
    <source>
        <dbReference type="EMBL" id="ATH96729.1"/>
    </source>
</evidence>
<dbReference type="Proteomes" id="UP000815698">
    <property type="component" value="Chromosome"/>
</dbReference>
<sequence>MASHAHDKNTPLTRLIGAGVPVTPEEFRLDDEGARALGSLLAFPSDRVHVRSMMNQSLDGAIAGADGTSASLSNPWDFFTLTVLRALADIIVCGANTVRSEDYRRPSGRPALRTEARRPRSAEFPALAIVTTSGEIPEHIDQAWPTFLICPPGRGAHVARVSGFESEAIIEAGRAQEIVRALAERGFIGIQVEGGPRVNGMFAEDEAFDELVWTRSAITVGGDAPRASVGSAHHLAWHLADLFHSPGAQIERYVRTHPKETR</sequence>
<dbReference type="PANTHER" id="PTHR38011:SF7">
    <property type="entry name" value="2,5-DIAMINO-6-RIBOSYLAMINO-4(3H)-PYRIMIDINONE 5'-PHOSPHATE REDUCTASE"/>
    <property type="match status" value="1"/>
</dbReference>
<evidence type="ECO:0000256" key="3">
    <source>
        <dbReference type="ARBA" id="ARBA00023002"/>
    </source>
</evidence>
<keyword evidence="2" id="KW-0521">NADP</keyword>
<feature type="domain" description="Bacterial bifunctional deaminase-reductase C-terminal" evidence="4">
    <location>
        <begin position="49"/>
        <end position="232"/>
    </location>
</feature>
<protein>
    <submittedName>
        <fullName evidence="5">Pyrimidine reductase</fullName>
    </submittedName>
</protein>
<evidence type="ECO:0000256" key="2">
    <source>
        <dbReference type="ARBA" id="ARBA00022857"/>
    </source>
</evidence>
<accession>A0ABN5DRL4</accession>
<proteinExistence type="predicted"/>
<evidence type="ECO:0000256" key="1">
    <source>
        <dbReference type="ARBA" id="ARBA00005104"/>
    </source>
</evidence>
<evidence type="ECO:0000313" key="6">
    <source>
        <dbReference type="Proteomes" id="UP000815698"/>
    </source>
</evidence>
<keyword evidence="3" id="KW-0560">Oxidoreductase</keyword>
<evidence type="ECO:0000259" key="4">
    <source>
        <dbReference type="Pfam" id="PF01872"/>
    </source>
</evidence>